<dbReference type="Gene3D" id="3.40.109.10">
    <property type="entry name" value="NADH Oxidase"/>
    <property type="match status" value="1"/>
</dbReference>
<proteinExistence type="predicted"/>
<accession>A0ABW2P0R7</accession>
<dbReference type="InterPro" id="IPR000415">
    <property type="entry name" value="Nitroreductase-like"/>
</dbReference>
<comment type="caution">
    <text evidence="2">The sequence shown here is derived from an EMBL/GenBank/DDBJ whole genome shotgun (WGS) entry which is preliminary data.</text>
</comment>
<dbReference type="RefSeq" id="WP_380825990.1">
    <property type="nucleotide sequence ID" value="NZ_JBHTCG010000006.1"/>
</dbReference>
<evidence type="ECO:0000313" key="3">
    <source>
        <dbReference type="Proteomes" id="UP001596496"/>
    </source>
</evidence>
<dbReference type="Proteomes" id="UP001596496">
    <property type="component" value="Unassembled WGS sequence"/>
</dbReference>
<organism evidence="2 3">
    <name type="scientific">Sphaerisporangium rhizosphaerae</name>
    <dbReference type="NCBI Taxonomy" id="2269375"/>
    <lineage>
        <taxon>Bacteria</taxon>
        <taxon>Bacillati</taxon>
        <taxon>Actinomycetota</taxon>
        <taxon>Actinomycetes</taxon>
        <taxon>Streptosporangiales</taxon>
        <taxon>Streptosporangiaceae</taxon>
        <taxon>Sphaerisporangium</taxon>
    </lineage>
</organism>
<sequence>MSDTADPLLRIVPTVRLVPPPSIWSTERWYVMNIAARREILLGSAAAQVLLSFLRAGSAEERLEELKRSAGLESDAGRSIVERLVTEGFLTPDRDDSRLEETERRWREAGWQAAFDHHLLTYDYPYLNYSESDAPAIDKSIMELFAAESFDVNRYKEYAGSLAVPVARTAEALECLARPFAEAWDRRNGSESLPVATYDKLSTLISSSFGQLRSRRVRSSVPRAPLVRKTSPSGGSRHPVECYVLARKVSGLTPGTYHFAVRTSELERIGDLPGDDELKPMLQGLWRAPFDPAAFVVVTGLWERNMYRYREPRTFRTVFMDAGHAAATMELCGQALDLPVFWQHGVDDIAVHGLFGLQKEGLDEGVLYAAAVGRASTELS</sequence>
<reference evidence="3" key="1">
    <citation type="journal article" date="2019" name="Int. J. Syst. Evol. Microbiol.">
        <title>The Global Catalogue of Microorganisms (GCM) 10K type strain sequencing project: providing services to taxonomists for standard genome sequencing and annotation.</title>
        <authorList>
            <consortium name="The Broad Institute Genomics Platform"/>
            <consortium name="The Broad Institute Genome Sequencing Center for Infectious Disease"/>
            <person name="Wu L."/>
            <person name="Ma J."/>
        </authorList>
    </citation>
    <scope>NUCLEOTIDE SEQUENCE [LARGE SCALE GENOMIC DNA]</scope>
    <source>
        <strain evidence="3">CECT 7649</strain>
    </source>
</reference>
<dbReference type="InterPro" id="IPR029479">
    <property type="entry name" value="Nitroreductase"/>
</dbReference>
<dbReference type="Pfam" id="PF00881">
    <property type="entry name" value="Nitroreductase"/>
    <property type="match status" value="1"/>
</dbReference>
<keyword evidence="3" id="KW-1185">Reference proteome</keyword>
<evidence type="ECO:0000259" key="1">
    <source>
        <dbReference type="Pfam" id="PF00881"/>
    </source>
</evidence>
<dbReference type="EMBL" id="JBHTCG010000006">
    <property type="protein sequence ID" value="MFC7382699.1"/>
    <property type="molecule type" value="Genomic_DNA"/>
</dbReference>
<dbReference type="SUPFAM" id="SSF55469">
    <property type="entry name" value="FMN-dependent nitroreductase-like"/>
    <property type="match status" value="1"/>
</dbReference>
<feature type="domain" description="Nitroreductase" evidence="1">
    <location>
        <begin position="229"/>
        <end position="373"/>
    </location>
</feature>
<dbReference type="InterPro" id="IPR052544">
    <property type="entry name" value="Bacteriocin_Proc_Enz"/>
</dbReference>
<dbReference type="CDD" id="cd02142">
    <property type="entry name" value="McbC_SagB-like_oxidoreductase"/>
    <property type="match status" value="1"/>
</dbReference>
<protein>
    <submittedName>
        <fullName evidence="2">SagB/ThcOx family dehydrogenase</fullName>
    </submittedName>
</protein>
<dbReference type="PANTHER" id="PTHR43745:SF2">
    <property type="entry name" value="NITROREDUCTASE MJ1384-RELATED"/>
    <property type="match status" value="1"/>
</dbReference>
<dbReference type="PANTHER" id="PTHR43745">
    <property type="entry name" value="NITROREDUCTASE MJ1384-RELATED"/>
    <property type="match status" value="1"/>
</dbReference>
<evidence type="ECO:0000313" key="2">
    <source>
        <dbReference type="EMBL" id="MFC7382699.1"/>
    </source>
</evidence>
<name>A0ABW2P0R7_9ACTN</name>
<gene>
    <name evidence="2" type="ORF">ACFQSB_10825</name>
</gene>